<evidence type="ECO:0008006" key="4">
    <source>
        <dbReference type="Google" id="ProtNLM"/>
    </source>
</evidence>
<feature type="transmembrane region" description="Helical" evidence="1">
    <location>
        <begin position="31"/>
        <end position="64"/>
    </location>
</feature>
<reference evidence="2" key="1">
    <citation type="submission" date="2016-10" db="EMBL/GenBank/DDBJ databases">
        <title>CRISPR-Cas defence system in Roseofilum reptotaenium: evidence of a bacteriophage-cyanobacterium arms race in the coral black band disease.</title>
        <authorList>
            <person name="Buerger P."/>
            <person name="Wood-Charlson E.M."/>
            <person name="Weynberg K.D."/>
            <person name="Willis B."/>
            <person name="Van Oppen M.J."/>
        </authorList>
    </citation>
    <scope>NUCLEOTIDE SEQUENCE [LARGE SCALE GENOMIC DNA]</scope>
    <source>
        <strain evidence="2">AO1-A</strain>
    </source>
</reference>
<sequence>MASSQSNFLPESVTSLPRLWYRPTLSPHHGIYVMLVISFVTGVAASQHWTLSTTLALVCAFAGFQAEHPLTLQIKQRHSWKPRFLLWSSIYAGIALIAGSYLYLQTPLLLWIYLGAIITLAIDTISVLNRQQKTYINEFTTFAAVCLAVPFAYIATTGTWTTSIIGLWLLNTLFFSSAIFTVKLRKSKTSSLIPPVLYHLIAATIITGLWFLGWLTAIAALSFAIALLKITLILWQKNWYCTTPIYNVAKLETIFGLLFMSLVVISQFLSI</sequence>
<feature type="transmembrane region" description="Helical" evidence="1">
    <location>
        <begin position="217"/>
        <end position="235"/>
    </location>
</feature>
<dbReference type="STRING" id="1925591.BI308_17150"/>
<feature type="transmembrane region" description="Helical" evidence="1">
    <location>
        <begin position="110"/>
        <end position="128"/>
    </location>
</feature>
<feature type="transmembrane region" description="Helical" evidence="1">
    <location>
        <begin position="135"/>
        <end position="154"/>
    </location>
</feature>
<keyword evidence="1" id="KW-1133">Transmembrane helix</keyword>
<feature type="transmembrane region" description="Helical" evidence="1">
    <location>
        <begin position="84"/>
        <end position="104"/>
    </location>
</feature>
<keyword evidence="3" id="KW-1185">Reference proteome</keyword>
<organism evidence="2 3">
    <name type="scientific">Roseofilum reptotaenium AO1-A</name>
    <dbReference type="NCBI Taxonomy" id="1925591"/>
    <lineage>
        <taxon>Bacteria</taxon>
        <taxon>Bacillati</taxon>
        <taxon>Cyanobacteriota</taxon>
        <taxon>Cyanophyceae</taxon>
        <taxon>Desertifilales</taxon>
        <taxon>Desertifilaceae</taxon>
        <taxon>Roseofilum</taxon>
    </lineage>
</organism>
<evidence type="ECO:0000313" key="2">
    <source>
        <dbReference type="EMBL" id="OJJ24352.1"/>
    </source>
</evidence>
<dbReference type="AlphaFoldDB" id="A0A1L9QNX9"/>
<feature type="transmembrane region" description="Helical" evidence="1">
    <location>
        <begin position="192"/>
        <end position="211"/>
    </location>
</feature>
<dbReference type="EMBL" id="MLAW01000033">
    <property type="protein sequence ID" value="OJJ24352.1"/>
    <property type="molecule type" value="Genomic_DNA"/>
</dbReference>
<evidence type="ECO:0000313" key="3">
    <source>
        <dbReference type="Proteomes" id="UP000183940"/>
    </source>
</evidence>
<keyword evidence="1" id="KW-0472">Membrane</keyword>
<dbReference type="InterPro" id="IPR025576">
    <property type="entry name" value="YwiC"/>
</dbReference>
<feature type="transmembrane region" description="Helical" evidence="1">
    <location>
        <begin position="247"/>
        <end position="269"/>
    </location>
</feature>
<proteinExistence type="predicted"/>
<evidence type="ECO:0000256" key="1">
    <source>
        <dbReference type="SAM" id="Phobius"/>
    </source>
</evidence>
<accession>A0A1L9QNX9</accession>
<keyword evidence="1" id="KW-0812">Transmembrane</keyword>
<comment type="caution">
    <text evidence="2">The sequence shown here is derived from an EMBL/GenBank/DDBJ whole genome shotgun (WGS) entry which is preliminary data.</text>
</comment>
<name>A0A1L9QNX9_9CYAN</name>
<gene>
    <name evidence="2" type="ORF">BI308_17150</name>
</gene>
<protein>
    <recommendedName>
        <fullName evidence="4">YwiC-like family protein</fullName>
    </recommendedName>
</protein>
<dbReference type="Proteomes" id="UP000183940">
    <property type="component" value="Unassembled WGS sequence"/>
</dbReference>
<dbReference type="Pfam" id="PF14256">
    <property type="entry name" value="YwiC"/>
    <property type="match status" value="1"/>
</dbReference>
<feature type="transmembrane region" description="Helical" evidence="1">
    <location>
        <begin position="160"/>
        <end position="180"/>
    </location>
</feature>